<dbReference type="OrthoDB" id="770241at2759"/>
<sequence>MMMVIRHVQNHYQVSNRLKVKIFTEFVHTDPLSNHLTAKSVLNPGSSEWCVKSFPKLIKLSHLLRGLDLINGRLVNVHNKCVVDDEFLMLSMRSFKSIGAGFIMQNVCSCAHMPAYKEPFGIDSLKKICDMLVVSAQHRKLVRLAICPQVTHHQIWTSVLMEILNQLENEMHVKDYRCITKGFNMAHQIVVNCIRFVDDVMSYNPDSASWMQHAPKKDAGSPPSATWADLLEMFNDLINILKNVHVFPYYVIKLEIMKEGLTQIKDVLVDKNIGYKESLHQQSLVKKKLTKSLGHSSRCLFTLLLYYLYGSIQDIELDNCWFFKDVAGNKLNLCLGKIMTSDEDEMLMHVIKQLDRALGVVKFVHEMSQVNEILEFQGHLWCIGSKSRSLDYRGHKIFIHGISLQ</sequence>
<evidence type="ECO:0000313" key="1">
    <source>
        <dbReference type="EMBL" id="KAD4384525.1"/>
    </source>
</evidence>
<dbReference type="PANTHER" id="PTHR37763">
    <property type="entry name" value="EXOSOME COMPLEX EXONUCLEASE"/>
    <property type="match status" value="1"/>
</dbReference>
<comment type="caution">
    <text evidence="1">The sequence shown here is derived from an EMBL/GenBank/DDBJ whole genome shotgun (WGS) entry which is preliminary data.</text>
</comment>
<keyword evidence="2" id="KW-1185">Reference proteome</keyword>
<dbReference type="EMBL" id="SZYD01000013">
    <property type="protein sequence ID" value="KAD4384525.1"/>
    <property type="molecule type" value="Genomic_DNA"/>
</dbReference>
<gene>
    <name evidence="1" type="ORF">E3N88_24693</name>
</gene>
<organism evidence="1 2">
    <name type="scientific">Mikania micrantha</name>
    <name type="common">bitter vine</name>
    <dbReference type="NCBI Taxonomy" id="192012"/>
    <lineage>
        <taxon>Eukaryota</taxon>
        <taxon>Viridiplantae</taxon>
        <taxon>Streptophyta</taxon>
        <taxon>Embryophyta</taxon>
        <taxon>Tracheophyta</taxon>
        <taxon>Spermatophyta</taxon>
        <taxon>Magnoliopsida</taxon>
        <taxon>eudicotyledons</taxon>
        <taxon>Gunneridae</taxon>
        <taxon>Pentapetalae</taxon>
        <taxon>asterids</taxon>
        <taxon>campanulids</taxon>
        <taxon>Asterales</taxon>
        <taxon>Asteraceae</taxon>
        <taxon>Asteroideae</taxon>
        <taxon>Heliantheae alliance</taxon>
        <taxon>Eupatorieae</taxon>
        <taxon>Mikania</taxon>
    </lineage>
</organism>
<dbReference type="Proteomes" id="UP000326396">
    <property type="component" value="Linkage Group LG3"/>
</dbReference>
<reference evidence="1 2" key="1">
    <citation type="submission" date="2019-05" db="EMBL/GenBank/DDBJ databases">
        <title>Mikania micrantha, genome provides insights into the molecular mechanism of rapid growth.</title>
        <authorList>
            <person name="Liu B."/>
        </authorList>
    </citation>
    <scope>NUCLEOTIDE SEQUENCE [LARGE SCALE GENOMIC DNA]</scope>
    <source>
        <strain evidence="1">NLD-2019</strain>
        <tissue evidence="1">Leaf</tissue>
    </source>
</reference>
<protein>
    <submittedName>
        <fullName evidence="1">Uncharacterized protein</fullName>
    </submittedName>
</protein>
<name>A0A5N6N2K7_9ASTR</name>
<proteinExistence type="predicted"/>
<evidence type="ECO:0000313" key="2">
    <source>
        <dbReference type="Proteomes" id="UP000326396"/>
    </source>
</evidence>
<accession>A0A5N6N2K7</accession>
<dbReference type="PANTHER" id="PTHR37763:SF1">
    <property type="entry name" value="EXOSOME COMPLEX EXONUCLEASE"/>
    <property type="match status" value="1"/>
</dbReference>
<dbReference type="AlphaFoldDB" id="A0A5N6N2K7"/>